<organism evidence="4 5">
    <name type="scientific">Branchiostoma belcheri</name>
    <name type="common">Amphioxus</name>
    <dbReference type="NCBI Taxonomy" id="7741"/>
    <lineage>
        <taxon>Eukaryota</taxon>
        <taxon>Metazoa</taxon>
        <taxon>Chordata</taxon>
        <taxon>Cephalochordata</taxon>
        <taxon>Leptocardii</taxon>
        <taxon>Amphioxiformes</taxon>
        <taxon>Branchiostomatidae</taxon>
        <taxon>Branchiostoma</taxon>
    </lineage>
</organism>
<dbReference type="InterPro" id="IPR001258">
    <property type="entry name" value="NHL_repeat"/>
</dbReference>
<protein>
    <submittedName>
        <fullName evidence="5">E3 ubiquitin-protein ligase TRIM71-like</fullName>
    </submittedName>
</protein>
<dbReference type="Pfam" id="PF01436">
    <property type="entry name" value="NHL"/>
    <property type="match status" value="1"/>
</dbReference>
<feature type="region of interest" description="Disordered" evidence="3">
    <location>
        <begin position="1"/>
        <end position="57"/>
    </location>
</feature>
<proteinExistence type="predicted"/>
<feature type="repeat" description="NHL" evidence="2">
    <location>
        <begin position="396"/>
        <end position="421"/>
    </location>
</feature>
<dbReference type="PANTHER" id="PTHR24104:SF50">
    <property type="entry name" value="SMP-30_GLUCONOLACTONASE_LRE-LIKE REGION DOMAIN-CONTAINING PROTEIN"/>
    <property type="match status" value="1"/>
</dbReference>
<dbReference type="PROSITE" id="PS51125">
    <property type="entry name" value="NHL"/>
    <property type="match status" value="1"/>
</dbReference>
<evidence type="ECO:0000256" key="1">
    <source>
        <dbReference type="ARBA" id="ARBA00022737"/>
    </source>
</evidence>
<dbReference type="CDD" id="cd05819">
    <property type="entry name" value="NHL"/>
    <property type="match status" value="1"/>
</dbReference>
<evidence type="ECO:0000313" key="4">
    <source>
        <dbReference type="Proteomes" id="UP000515135"/>
    </source>
</evidence>
<evidence type="ECO:0000256" key="3">
    <source>
        <dbReference type="SAM" id="MobiDB-lite"/>
    </source>
</evidence>
<evidence type="ECO:0000313" key="5">
    <source>
        <dbReference type="RefSeq" id="XP_019616015.1"/>
    </source>
</evidence>
<dbReference type="GeneID" id="109463603"/>
<dbReference type="KEGG" id="bbel:109463603"/>
<dbReference type="GO" id="GO:0061630">
    <property type="term" value="F:ubiquitin protein ligase activity"/>
    <property type="evidence" value="ECO:0007669"/>
    <property type="project" value="TreeGrafter"/>
</dbReference>
<keyword evidence="4" id="KW-1185">Reference proteome</keyword>
<feature type="compositionally biased region" description="Polar residues" evidence="3">
    <location>
        <begin position="34"/>
        <end position="45"/>
    </location>
</feature>
<dbReference type="InterPro" id="IPR011042">
    <property type="entry name" value="6-blade_b-propeller_TolB-like"/>
</dbReference>
<reference evidence="5" key="1">
    <citation type="submission" date="2025-08" db="UniProtKB">
        <authorList>
            <consortium name="RefSeq"/>
        </authorList>
    </citation>
    <scope>IDENTIFICATION</scope>
    <source>
        <tissue evidence="5">Gonad</tissue>
    </source>
</reference>
<dbReference type="AlphaFoldDB" id="A0A6P4XHK3"/>
<dbReference type="InterPro" id="IPR050952">
    <property type="entry name" value="TRIM-NHL_E3_ligases"/>
</dbReference>
<gene>
    <name evidence="5" type="primary">LOC109463603</name>
</gene>
<dbReference type="GO" id="GO:0043161">
    <property type="term" value="P:proteasome-mediated ubiquitin-dependent protein catabolic process"/>
    <property type="evidence" value="ECO:0007669"/>
    <property type="project" value="TreeGrafter"/>
</dbReference>
<dbReference type="Gene3D" id="2.120.10.30">
    <property type="entry name" value="TolB, C-terminal domain"/>
    <property type="match status" value="1"/>
</dbReference>
<dbReference type="OrthoDB" id="10020332at2759"/>
<accession>A0A6P4XHK3</accession>
<keyword evidence="1" id="KW-0677">Repeat</keyword>
<dbReference type="PANTHER" id="PTHR24104">
    <property type="entry name" value="E3 UBIQUITIN-PROTEIN LIGASE NHLRC1-RELATED"/>
    <property type="match status" value="1"/>
</dbReference>
<dbReference type="Proteomes" id="UP000515135">
    <property type="component" value="Unplaced"/>
</dbReference>
<dbReference type="SUPFAM" id="SSF101898">
    <property type="entry name" value="NHL repeat"/>
    <property type="match status" value="1"/>
</dbReference>
<dbReference type="RefSeq" id="XP_019616015.1">
    <property type="nucleotide sequence ID" value="XM_019760456.1"/>
</dbReference>
<evidence type="ECO:0000256" key="2">
    <source>
        <dbReference type="PROSITE-ProRule" id="PRU00504"/>
    </source>
</evidence>
<name>A0A6P4XHK3_BRABE</name>
<dbReference type="GO" id="GO:0000209">
    <property type="term" value="P:protein polyubiquitination"/>
    <property type="evidence" value="ECO:0007669"/>
    <property type="project" value="TreeGrafter"/>
</dbReference>
<sequence length="466" mass="50215">MRIQARDPNPMYTHESVNPYPIHAENKVNPNPMYLQSTTEDSNASPGFAFKPTDTHQQDDANMCQDNLECNAALADTQPKLPSQDLPSAASNDINDVSSNPLSNINGVLNALNPNPIYVPNVQNNAACEFSFSNRADVIIYFGTTNVTRTTTTTTTTVHIFTSIPTGGGSSLPTFSAVSNTSQREESGDRKLENIITIGGEGKEPSMQYAFGVAVSADNDIFVTHAEGVHVFSINGNYLRRFLTVLPGKNGFIMPYDVAIGIEPGHLWVVGAILDLESSANEGHVQVVTYSKSGQAMKKFDVGVTKPFPLPSIAIDVRNNKIIVGQGNTVKMFDPDGSLYRSFKASSGSEGGMIGGVTSDGEGNILLTLMHEAVEMYSHSGVKIFEFAGRSKRQYGICLDKFGNIIVADNENHRVDMFTSSGKFVRTIADIEDPSGIAMGPDGELVVTSPELASTVTIVPRHMVLP</sequence>